<dbReference type="InterPro" id="IPR007197">
    <property type="entry name" value="rSAM"/>
</dbReference>
<organism evidence="6">
    <name type="scientific">Lacrimispora sp. BS-2</name>
    <dbReference type="NCBI Taxonomy" id="3151850"/>
    <lineage>
        <taxon>Bacteria</taxon>
        <taxon>Bacillati</taxon>
        <taxon>Bacillota</taxon>
        <taxon>Clostridia</taxon>
        <taxon>Lachnospirales</taxon>
        <taxon>Lachnospiraceae</taxon>
        <taxon>Lacrimispora</taxon>
    </lineage>
</organism>
<gene>
    <name evidence="6" type="ORF">ABFV83_19430</name>
</gene>
<dbReference type="Gene3D" id="3.20.20.70">
    <property type="entry name" value="Aldolase class I"/>
    <property type="match status" value="1"/>
</dbReference>
<dbReference type="EMBL" id="CP157940">
    <property type="protein sequence ID" value="XBS53948.1"/>
    <property type="molecule type" value="Genomic_DNA"/>
</dbReference>
<dbReference type="RefSeq" id="WP_349946259.1">
    <property type="nucleotide sequence ID" value="NZ_CP157940.1"/>
</dbReference>
<sequence>MAKIKRLVLGLIPNQKCNLKCEYCYISQVEAWDEPTSLKFSPKHISKCLSKERLGGISLINLTGNGETMLQPDIVELIGALLQEGHYVEVVTNGTVTKHINKVLEYPEEWLSRLFFKISFHYKELKRLNIMDKFFDNVKAIHNAGASFSLELMAYDEIEKDIEDIKAVCKKNVGAVCQATIGRNDKRKDKGLLSKHSNAEFRAVWKSLDSDMMDFKLKVIGIKRKEFCYAGSWSLFVNMYTGESQPCYWQPYNQNLFKNPDKPIKFVPVGYTCTQPYCTNAHAHMTWGIIPELRTPTYCSMRNRKCDGGEEWLTSGCKEFFSSRLWESNKEYTKFDKFTHTISYPFRLIKWFLRDYKNNVRRLQNYMKRIDK</sequence>
<keyword evidence="1" id="KW-0949">S-adenosyl-L-methionine</keyword>
<evidence type="ECO:0000256" key="1">
    <source>
        <dbReference type="ARBA" id="ARBA00022691"/>
    </source>
</evidence>
<dbReference type="CDD" id="cd01335">
    <property type="entry name" value="Radical_SAM"/>
    <property type="match status" value="1"/>
</dbReference>
<dbReference type="SUPFAM" id="SSF102114">
    <property type="entry name" value="Radical SAM enzymes"/>
    <property type="match status" value="1"/>
</dbReference>
<name>A0AAU7PNL7_9FIRM</name>
<dbReference type="PANTHER" id="PTHR11228:SF7">
    <property type="entry name" value="PQQA PEPTIDE CYCLASE"/>
    <property type="match status" value="1"/>
</dbReference>
<dbReference type="InterPro" id="IPR050377">
    <property type="entry name" value="Radical_SAM_PqqE_MftC-like"/>
</dbReference>
<dbReference type="GO" id="GO:0051536">
    <property type="term" value="F:iron-sulfur cluster binding"/>
    <property type="evidence" value="ECO:0007669"/>
    <property type="project" value="UniProtKB-KW"/>
</dbReference>
<dbReference type="SFLD" id="SFLDG01067">
    <property type="entry name" value="SPASM/twitch_domain_containing"/>
    <property type="match status" value="1"/>
</dbReference>
<dbReference type="PANTHER" id="PTHR11228">
    <property type="entry name" value="RADICAL SAM DOMAIN PROTEIN"/>
    <property type="match status" value="1"/>
</dbReference>
<dbReference type="SFLD" id="SFLDS00029">
    <property type="entry name" value="Radical_SAM"/>
    <property type="match status" value="1"/>
</dbReference>
<feature type="domain" description="Radical SAM core" evidence="5">
    <location>
        <begin position="3"/>
        <end position="223"/>
    </location>
</feature>
<reference evidence="6" key="1">
    <citation type="submission" date="2024-06" db="EMBL/GenBank/DDBJ databases">
        <title>Lacrimispora cavernae sp. nov., a novel anaerobe isolated from bat guano pile inside a cave.</title>
        <authorList>
            <person name="Miller S.L."/>
            <person name="Lu N."/>
            <person name="King J."/>
            <person name="Sankaranarayanan K."/>
            <person name="Lawson P.A."/>
        </authorList>
    </citation>
    <scope>NUCLEOTIDE SEQUENCE</scope>
    <source>
        <strain evidence="6">BS-2</strain>
    </source>
</reference>
<dbReference type="GO" id="GO:0003824">
    <property type="term" value="F:catalytic activity"/>
    <property type="evidence" value="ECO:0007669"/>
    <property type="project" value="InterPro"/>
</dbReference>
<dbReference type="InterPro" id="IPR013785">
    <property type="entry name" value="Aldolase_TIM"/>
</dbReference>
<evidence type="ECO:0000313" key="6">
    <source>
        <dbReference type="EMBL" id="XBS53948.1"/>
    </source>
</evidence>
<evidence type="ECO:0000256" key="2">
    <source>
        <dbReference type="ARBA" id="ARBA00022723"/>
    </source>
</evidence>
<evidence type="ECO:0000259" key="5">
    <source>
        <dbReference type="PROSITE" id="PS51918"/>
    </source>
</evidence>
<accession>A0AAU7PNL7</accession>
<dbReference type="InterPro" id="IPR058240">
    <property type="entry name" value="rSAM_sf"/>
</dbReference>
<proteinExistence type="predicted"/>
<dbReference type="Pfam" id="PF04055">
    <property type="entry name" value="Radical_SAM"/>
    <property type="match status" value="1"/>
</dbReference>
<keyword evidence="2" id="KW-0479">Metal-binding</keyword>
<dbReference type="AlphaFoldDB" id="A0AAU7PNL7"/>
<dbReference type="GO" id="GO:0046872">
    <property type="term" value="F:metal ion binding"/>
    <property type="evidence" value="ECO:0007669"/>
    <property type="project" value="UniProtKB-KW"/>
</dbReference>
<evidence type="ECO:0000256" key="3">
    <source>
        <dbReference type="ARBA" id="ARBA00023004"/>
    </source>
</evidence>
<dbReference type="PROSITE" id="PS51918">
    <property type="entry name" value="RADICAL_SAM"/>
    <property type="match status" value="1"/>
</dbReference>
<keyword evidence="4" id="KW-0411">Iron-sulfur</keyword>
<keyword evidence="3" id="KW-0408">Iron</keyword>
<evidence type="ECO:0000256" key="4">
    <source>
        <dbReference type="ARBA" id="ARBA00023014"/>
    </source>
</evidence>
<protein>
    <submittedName>
        <fullName evidence="6">Radical SAM protein</fullName>
    </submittedName>
</protein>